<dbReference type="InterPro" id="IPR003148">
    <property type="entry name" value="RCK_N"/>
</dbReference>
<keyword evidence="4" id="KW-0813">Transport</keyword>
<dbReference type="PANTHER" id="PTHR43833">
    <property type="entry name" value="POTASSIUM CHANNEL PROTEIN 2-RELATED-RELATED"/>
    <property type="match status" value="1"/>
</dbReference>
<feature type="transmembrane region" description="Helical" evidence="2">
    <location>
        <begin position="328"/>
        <end position="353"/>
    </location>
</feature>
<keyword evidence="2" id="KW-1133">Transmembrane helix</keyword>
<dbReference type="Gene3D" id="3.40.50.720">
    <property type="entry name" value="NAD(P)-binding Rossmann-like Domain"/>
    <property type="match status" value="2"/>
</dbReference>
<keyword evidence="2" id="KW-0472">Membrane</keyword>
<keyword evidence="4" id="KW-0406">Ion transport</keyword>
<feature type="region of interest" description="Disordered" evidence="1">
    <location>
        <begin position="114"/>
        <end position="133"/>
    </location>
</feature>
<dbReference type="SUPFAM" id="SSF51735">
    <property type="entry name" value="NAD(P)-binding Rossmann-fold domains"/>
    <property type="match status" value="2"/>
</dbReference>
<dbReference type="SUPFAM" id="SSF81324">
    <property type="entry name" value="Voltage-gated potassium channels"/>
    <property type="match status" value="1"/>
</dbReference>
<evidence type="ECO:0000259" key="3">
    <source>
        <dbReference type="PROSITE" id="PS51201"/>
    </source>
</evidence>
<dbReference type="EMBL" id="CP070496">
    <property type="protein sequence ID" value="QSB05094.1"/>
    <property type="molecule type" value="Genomic_DNA"/>
</dbReference>
<proteinExistence type="predicted"/>
<evidence type="ECO:0000256" key="2">
    <source>
        <dbReference type="SAM" id="Phobius"/>
    </source>
</evidence>
<keyword evidence="4" id="KW-0407">Ion channel</keyword>
<keyword evidence="5" id="KW-1185">Reference proteome</keyword>
<protein>
    <submittedName>
        <fullName evidence="4">Potassium channel family protein</fullName>
    </submittedName>
</protein>
<dbReference type="InterPro" id="IPR050721">
    <property type="entry name" value="Trk_Ktr_HKT_K-transport"/>
</dbReference>
<dbReference type="GO" id="GO:0034220">
    <property type="term" value="P:monoatomic ion transmembrane transport"/>
    <property type="evidence" value="ECO:0007669"/>
    <property type="project" value="UniProtKB-KW"/>
</dbReference>
<reference evidence="4" key="1">
    <citation type="submission" date="2021-02" db="EMBL/GenBank/DDBJ databases">
        <title>Natronoglycomyces albus gen. nov., sp. nov, a haloalkaliphilic actinobacterium from a soda solonchak soil.</title>
        <authorList>
            <person name="Sorokin D.Y."/>
            <person name="Khijniak T.V."/>
            <person name="Zakharycheva A.P."/>
            <person name="Boueva O.V."/>
            <person name="Ariskina E.V."/>
            <person name="Hahnke R.L."/>
            <person name="Bunk B."/>
            <person name="Sproer C."/>
            <person name="Schumann P."/>
            <person name="Evtushenko L.I."/>
            <person name="Kublanov I.V."/>
        </authorList>
    </citation>
    <scope>NUCLEOTIDE SEQUENCE</scope>
    <source>
        <strain evidence="4">DSM 106290</strain>
    </source>
</reference>
<evidence type="ECO:0000313" key="5">
    <source>
        <dbReference type="Proteomes" id="UP000662939"/>
    </source>
</evidence>
<dbReference type="KEGG" id="nav:JQS30_15245"/>
<feature type="domain" description="RCK N-terminal" evidence="3">
    <location>
        <begin position="369"/>
        <end position="494"/>
    </location>
</feature>
<feature type="transmembrane region" description="Helical" evidence="2">
    <location>
        <begin position="270"/>
        <end position="288"/>
    </location>
</feature>
<dbReference type="RefSeq" id="WP_213171095.1">
    <property type="nucleotide sequence ID" value="NZ_CP070496.1"/>
</dbReference>
<gene>
    <name evidence="4" type="ORF">JQS30_15245</name>
</gene>
<dbReference type="AlphaFoldDB" id="A0A895XIC7"/>
<evidence type="ECO:0000313" key="4">
    <source>
        <dbReference type="EMBL" id="QSB05094.1"/>
    </source>
</evidence>
<dbReference type="InterPro" id="IPR036291">
    <property type="entry name" value="NAD(P)-bd_dom_sf"/>
</dbReference>
<dbReference type="Pfam" id="PF02254">
    <property type="entry name" value="TrkA_N"/>
    <property type="match status" value="1"/>
</dbReference>
<dbReference type="PANTHER" id="PTHR43833:SF11">
    <property type="entry name" value="VOLTAGE-GATED POTASSIUM CHANNEL KCH"/>
    <property type="match status" value="1"/>
</dbReference>
<evidence type="ECO:0000256" key="1">
    <source>
        <dbReference type="SAM" id="MobiDB-lite"/>
    </source>
</evidence>
<accession>A0A895XIC7</accession>
<organism evidence="4 5">
    <name type="scientific">Natronoglycomyces albus</name>
    <dbReference type="NCBI Taxonomy" id="2811108"/>
    <lineage>
        <taxon>Bacteria</taxon>
        <taxon>Bacillati</taxon>
        <taxon>Actinomycetota</taxon>
        <taxon>Actinomycetes</taxon>
        <taxon>Glycomycetales</taxon>
        <taxon>Glycomycetaceae</taxon>
        <taxon>Natronoglycomyces</taxon>
    </lineage>
</organism>
<dbReference type="GO" id="GO:0006813">
    <property type="term" value="P:potassium ion transport"/>
    <property type="evidence" value="ECO:0007669"/>
    <property type="project" value="InterPro"/>
</dbReference>
<keyword evidence="2" id="KW-0812">Transmembrane</keyword>
<name>A0A895XIC7_9ACTN</name>
<sequence length="603" mass="66009">MNPGINHPELAAASQKVIVCGDSGLAYLLIEELTERHGIPVTVLLPSAHGSRRREIREYSQTSSLVTISERNGITDVSLQEAGLQDATAVALMNQDDIGNINMAMRIREVSRSLGEIPKQRNGSAASQRSKETVPGPKIIIRMYNQNLTDRIKALIGGDTVIMSDADLAAPTFVTAALGGLPPGDITIWGRRMTQSREREAEGSPSGEWPIASRRDDHLSLLPDDFEDCIRVLRLERETKIPWWRSRQSSARQFLIRSWEMARRVFDMKLRLTAVILLVIVIGGVWMLNHFDATEAEPENWWDALYIVTLTAAGGIDPDIEASKWTKLAHGVVAMSGALLIPVVTGAIVQALVTRRMSLDEGQLVYPIRGHVIVVGLGNVGTRVVQQLREQGVQVVAIDRNREATGVRAARQCGAHVLFGEAGQPEILEAAHIQSCKSLAALTSTDEANLEAALNGMQLKEDLHVALRIYESEMARSLREELNIRSSYSVPRVVAGAFAATMTEDTILETIPVRHQAIYICQVKIQGGSALDGAYAADVSEVEYTRLLAIRQPTGKEHWDPMANPAFSKGQPLRMGQTLLVLASKQGLNHLLSQSRGSASVMD</sequence>
<dbReference type="Proteomes" id="UP000662939">
    <property type="component" value="Chromosome"/>
</dbReference>
<dbReference type="PROSITE" id="PS51201">
    <property type="entry name" value="RCK_N"/>
    <property type="match status" value="1"/>
</dbReference>